<organism evidence="4 5">
    <name type="scientific">Ottowia thiooxydans</name>
    <dbReference type="NCBI Taxonomy" id="219182"/>
    <lineage>
        <taxon>Bacteria</taxon>
        <taxon>Pseudomonadati</taxon>
        <taxon>Pseudomonadota</taxon>
        <taxon>Betaproteobacteria</taxon>
        <taxon>Burkholderiales</taxon>
        <taxon>Comamonadaceae</taxon>
        <taxon>Ottowia</taxon>
    </lineage>
</organism>
<dbReference type="SUPFAM" id="SSF48403">
    <property type="entry name" value="Ankyrin repeat"/>
    <property type="match status" value="2"/>
</dbReference>
<keyword evidence="2" id="KW-0040">ANK repeat</keyword>
<evidence type="ECO:0000256" key="3">
    <source>
        <dbReference type="SAM" id="MobiDB-lite"/>
    </source>
</evidence>
<accession>A0ABV2Q7I9</accession>
<evidence type="ECO:0000256" key="2">
    <source>
        <dbReference type="ARBA" id="ARBA00023043"/>
    </source>
</evidence>
<dbReference type="Gene3D" id="1.25.40.20">
    <property type="entry name" value="Ankyrin repeat-containing domain"/>
    <property type="match status" value="3"/>
</dbReference>
<gene>
    <name evidence="4" type="ORF">ABIE13_002109</name>
</gene>
<dbReference type="PANTHER" id="PTHR24198">
    <property type="entry name" value="ANKYRIN REPEAT AND PROTEIN KINASE DOMAIN-CONTAINING PROTEIN"/>
    <property type="match status" value="1"/>
</dbReference>
<evidence type="ECO:0000313" key="4">
    <source>
        <dbReference type="EMBL" id="MET4576998.1"/>
    </source>
</evidence>
<dbReference type="RefSeq" id="WP_354443059.1">
    <property type="nucleotide sequence ID" value="NZ_JBEPSH010000004.1"/>
</dbReference>
<dbReference type="EMBL" id="JBEPSH010000004">
    <property type="protein sequence ID" value="MET4576998.1"/>
    <property type="molecule type" value="Genomic_DNA"/>
</dbReference>
<comment type="caution">
    <text evidence="4">The sequence shown here is derived from an EMBL/GenBank/DDBJ whole genome shotgun (WGS) entry which is preliminary data.</text>
</comment>
<keyword evidence="1" id="KW-0677">Repeat</keyword>
<evidence type="ECO:0000313" key="5">
    <source>
        <dbReference type="Proteomes" id="UP001549320"/>
    </source>
</evidence>
<proteinExistence type="predicted"/>
<dbReference type="SMART" id="SM00248">
    <property type="entry name" value="ANK"/>
    <property type="match status" value="10"/>
</dbReference>
<feature type="region of interest" description="Disordered" evidence="3">
    <location>
        <begin position="1"/>
        <end position="28"/>
    </location>
</feature>
<protein>
    <submittedName>
        <fullName evidence="4">Ankyrin repeat protein</fullName>
    </submittedName>
</protein>
<dbReference type="InterPro" id="IPR002110">
    <property type="entry name" value="Ankyrin_rpt"/>
</dbReference>
<dbReference type="Proteomes" id="UP001549320">
    <property type="component" value="Unassembled WGS sequence"/>
</dbReference>
<sequence length="603" mass="63060">MPIHPSATPSTNSVFHHPPTGGMTASTALHQPSNERTAVSNAHVALSLQADKQSWAQDLESLSPAAHLNDTVSALPLLHGPNSHSASDYARDVLQRQLIAAASSGDLDSLAAAAATAGPGELNPLDSEGNTPLMLTIWRRNTAAAKKLVHLMTPADLNLFAKDNQTALMLAASRKHVDIVKLIVEKLNTPEAINLAAPDGTTALTIAIGNGQLDIVKVLASKLTRAEIHKPGPGGLTPLMLAVKSHQINPARVLHASMGAYRGTTVEQAVSKAQLSAVNVLVARLTAAQINQPGPDGNTALTLAARLNKPICVEVLAKALSSPDNINYRRSDGMTALMVAASCASDGVVSALLKSLNTPEAINQTLPDGRTALMLAVASSGAKSSGTVEALVKALRPFPGSINVFAADGRTALSIAHDRGRHDLVTLLLNELQTNGRAANTSDAMDQLTLRIAGGQGHKGLLIRWLTSGVQENFAESFLEGCDAASKGPNVYPALMLEAAEAGHALLVSMLLQRGTAAHVAKADGQGVLALAAKNGHFSVMNAWAANGHGIPQEVILKTPQGRRFEADSSNQNSFEKFKEEVIAHATANGWTHLVQALSVTKR</sequence>
<name>A0ABV2Q7I9_9BURK</name>
<reference evidence="4 5" key="1">
    <citation type="submission" date="2024-06" db="EMBL/GenBank/DDBJ databases">
        <title>Sorghum-associated microbial communities from plants grown in Nebraska, USA.</title>
        <authorList>
            <person name="Schachtman D."/>
        </authorList>
    </citation>
    <scope>NUCLEOTIDE SEQUENCE [LARGE SCALE GENOMIC DNA]</scope>
    <source>
        <strain evidence="4 5">2709</strain>
    </source>
</reference>
<dbReference type="InterPro" id="IPR036770">
    <property type="entry name" value="Ankyrin_rpt-contain_sf"/>
</dbReference>
<dbReference type="PANTHER" id="PTHR24198:SF165">
    <property type="entry name" value="ANKYRIN REPEAT-CONTAINING PROTEIN-RELATED"/>
    <property type="match status" value="1"/>
</dbReference>
<evidence type="ECO:0000256" key="1">
    <source>
        <dbReference type="ARBA" id="ARBA00022737"/>
    </source>
</evidence>
<keyword evidence="5" id="KW-1185">Reference proteome</keyword>
<dbReference type="Pfam" id="PF12796">
    <property type="entry name" value="Ank_2"/>
    <property type="match status" value="2"/>
</dbReference>